<dbReference type="AlphaFoldDB" id="A0A1F2P9G5"/>
<dbReference type="GO" id="GO:0015948">
    <property type="term" value="P:methanogenesis"/>
    <property type="evidence" value="ECO:0007669"/>
    <property type="project" value="UniProtKB-KW"/>
</dbReference>
<dbReference type="Proteomes" id="UP000186940">
    <property type="component" value="Unassembled WGS sequence"/>
</dbReference>
<keyword evidence="1" id="KW-0484">Methanogenesis</keyword>
<reference evidence="2" key="1">
    <citation type="submission" date="2016-05" db="EMBL/GenBank/DDBJ databases">
        <title>Microbial consortia oxidize butane by reversing methanogenesis.</title>
        <authorList>
            <person name="Laso-Perez R."/>
            <person name="Richter M."/>
            <person name="Wegener G."/>
            <person name="Musat F."/>
        </authorList>
    </citation>
    <scope>NUCLEOTIDE SEQUENCE [LARGE SCALE GENOMIC DNA]</scope>
    <source>
        <strain evidence="2">BOX2</strain>
    </source>
</reference>
<name>A0A1F2P9G5_9EURY</name>
<dbReference type="EC" id="2.8.4.1" evidence="2"/>
<proteinExistence type="predicted"/>
<dbReference type="GO" id="GO:0050524">
    <property type="term" value="F:coenzyme-B sulfoethylthiotransferase activity"/>
    <property type="evidence" value="ECO:0007669"/>
    <property type="project" value="UniProtKB-EC"/>
</dbReference>
<sequence length="128" mass="14288">MSAEDEDYYMEVAVVPERLLGDETAGKFISRVRDVDGVVNVTVQGPSYFARDLEIGDAKLKTTVKIGKLFVGISKASAEDEIRSICDDLFTFPYHLHVGRFSKDRPTIVDVLGKSSYKRIGVLEKRSN</sequence>
<dbReference type="Pfam" id="PF02505">
    <property type="entry name" value="MCR_D"/>
    <property type="match status" value="1"/>
</dbReference>
<dbReference type="InterPro" id="IPR003901">
    <property type="entry name" value="Me_CoM_Rdtase_D"/>
</dbReference>
<comment type="caution">
    <text evidence="2">The sequence shown here is derived from an EMBL/GenBank/DDBJ whole genome shotgun (WGS) entry which is preliminary data.</text>
</comment>
<accession>A0A1F2P9G5</accession>
<evidence type="ECO:0000313" key="2">
    <source>
        <dbReference type="EMBL" id="OFV67351.1"/>
    </source>
</evidence>
<evidence type="ECO:0000256" key="1">
    <source>
        <dbReference type="ARBA" id="ARBA00022994"/>
    </source>
</evidence>
<protein>
    <submittedName>
        <fullName evidence="2">Methyl-coenzyme M reductase, protein D</fullName>
        <ecNumber evidence="2">2.8.4.1</ecNumber>
    </submittedName>
</protein>
<dbReference type="EMBL" id="LYOS01000005">
    <property type="protein sequence ID" value="OFV67351.1"/>
    <property type="molecule type" value="Genomic_DNA"/>
</dbReference>
<keyword evidence="3" id="KW-1185">Reference proteome</keyword>
<gene>
    <name evidence="2" type="ORF">SCAL_001620</name>
</gene>
<dbReference type="STRING" id="1838285.SCAL_001620"/>
<evidence type="ECO:0000313" key="3">
    <source>
        <dbReference type="Proteomes" id="UP000186940"/>
    </source>
</evidence>
<organism evidence="2 3">
    <name type="scientific">Candidatus Syntropharchaeum caldarium</name>
    <dbReference type="NCBI Taxonomy" id="1838285"/>
    <lineage>
        <taxon>Archaea</taxon>
        <taxon>Methanobacteriati</taxon>
        <taxon>Methanobacteriota</taxon>
        <taxon>Stenosarchaea group</taxon>
        <taxon>Methanomicrobia</taxon>
        <taxon>Methanosarcinales</taxon>
        <taxon>ANME-2 cluster</taxon>
        <taxon>Candidatus Syntropharchaeum</taxon>
    </lineage>
</organism>
<keyword evidence="2" id="KW-0808">Transferase</keyword>